<dbReference type="InterPro" id="IPR036028">
    <property type="entry name" value="SH3-like_dom_sf"/>
</dbReference>
<feature type="non-terminal residue" evidence="12">
    <location>
        <position position="217"/>
    </location>
</feature>
<dbReference type="InterPro" id="IPR002110">
    <property type="entry name" value="Ankyrin_rpt"/>
</dbReference>
<accession>A0AA36CCY6</accession>
<keyword evidence="5 8" id="KW-0040">ANK repeat</keyword>
<organism evidence="12 13">
    <name type="scientific">Mesorhabditis spiculigera</name>
    <dbReference type="NCBI Taxonomy" id="96644"/>
    <lineage>
        <taxon>Eukaryota</taxon>
        <taxon>Metazoa</taxon>
        <taxon>Ecdysozoa</taxon>
        <taxon>Nematoda</taxon>
        <taxon>Chromadorea</taxon>
        <taxon>Rhabditida</taxon>
        <taxon>Rhabditina</taxon>
        <taxon>Rhabditomorpha</taxon>
        <taxon>Rhabditoidea</taxon>
        <taxon>Rhabditidae</taxon>
        <taxon>Mesorhabditinae</taxon>
        <taxon>Mesorhabditis</taxon>
    </lineage>
</organism>
<name>A0AA36CCY6_9BILA</name>
<keyword evidence="2 9" id="KW-0728">SH3 domain</keyword>
<dbReference type="SMART" id="SM00248">
    <property type="entry name" value="ANK"/>
    <property type="match status" value="3"/>
</dbReference>
<evidence type="ECO:0000256" key="7">
    <source>
        <dbReference type="ARBA" id="ARBA00040640"/>
    </source>
</evidence>
<evidence type="ECO:0000313" key="13">
    <source>
        <dbReference type="Proteomes" id="UP001177023"/>
    </source>
</evidence>
<dbReference type="GO" id="GO:0007165">
    <property type="term" value="P:signal transduction"/>
    <property type="evidence" value="ECO:0007669"/>
    <property type="project" value="TreeGrafter"/>
</dbReference>
<comment type="function">
    <text evidence="6">Induces bone resorption, acting probably through a signaling cascade which results in the secretion of factor(s) enhancing osteoclast formation and activity.</text>
</comment>
<dbReference type="Gene3D" id="2.30.30.40">
    <property type="entry name" value="SH3 Domains"/>
    <property type="match status" value="1"/>
</dbReference>
<dbReference type="Proteomes" id="UP001177023">
    <property type="component" value="Unassembled WGS sequence"/>
</dbReference>
<feature type="region of interest" description="Disordered" evidence="10">
    <location>
        <begin position="192"/>
        <end position="217"/>
    </location>
</feature>
<dbReference type="SMART" id="SM00326">
    <property type="entry name" value="SH3"/>
    <property type="match status" value="1"/>
</dbReference>
<feature type="domain" description="SH3" evidence="11">
    <location>
        <begin position="14"/>
        <end position="74"/>
    </location>
</feature>
<dbReference type="SUPFAM" id="SSF48403">
    <property type="entry name" value="Ankyrin repeat"/>
    <property type="match status" value="1"/>
</dbReference>
<evidence type="ECO:0000256" key="4">
    <source>
        <dbReference type="ARBA" id="ARBA00022737"/>
    </source>
</evidence>
<evidence type="ECO:0000256" key="1">
    <source>
        <dbReference type="ARBA" id="ARBA00004496"/>
    </source>
</evidence>
<dbReference type="Pfam" id="PF14604">
    <property type="entry name" value="SH3_9"/>
    <property type="match status" value="1"/>
</dbReference>
<dbReference type="AlphaFoldDB" id="A0AA36CCY6"/>
<evidence type="ECO:0000256" key="2">
    <source>
        <dbReference type="ARBA" id="ARBA00022443"/>
    </source>
</evidence>
<dbReference type="SUPFAM" id="SSF50044">
    <property type="entry name" value="SH3-domain"/>
    <property type="match status" value="1"/>
</dbReference>
<dbReference type="GO" id="GO:0005737">
    <property type="term" value="C:cytoplasm"/>
    <property type="evidence" value="ECO:0007669"/>
    <property type="project" value="UniProtKB-SubCell"/>
</dbReference>
<gene>
    <name evidence="12" type="ORF">MSPICULIGERA_LOCUS4671</name>
</gene>
<dbReference type="EMBL" id="CATQJA010001159">
    <property type="protein sequence ID" value="CAJ0566055.1"/>
    <property type="molecule type" value="Genomic_DNA"/>
</dbReference>
<comment type="subcellular location">
    <subcellularLocation>
        <location evidence="1">Cytoplasm</location>
    </subcellularLocation>
</comment>
<protein>
    <recommendedName>
        <fullName evidence="7">Osteoclast-stimulating factor 1</fullName>
    </recommendedName>
</protein>
<dbReference type="InterPro" id="IPR036770">
    <property type="entry name" value="Ankyrin_rpt-contain_sf"/>
</dbReference>
<feature type="repeat" description="ANK" evidence="8">
    <location>
        <begin position="143"/>
        <end position="175"/>
    </location>
</feature>
<evidence type="ECO:0000259" key="11">
    <source>
        <dbReference type="PROSITE" id="PS50002"/>
    </source>
</evidence>
<sequence length="217" mass="24194">MSMTAPPPRPPRPGRIRVFRALYDYQARSDQEMSFSEGDLVYVSEEGPNADWLSARCGGQKGLVPANYVVSEKVEHLPNPLHEAAKRGNIEFLTECLQNEVSINSLDKSGSTALYWACHGGHLEMTKYLLQNTKINIMAKNKIGDTALHAAAWRGHPQCVKLLLERDVDVWAENDESKTALAMAKDPETSALLTSRMRATRTNEDELNEYDSDSDAD</sequence>
<comment type="caution">
    <text evidence="12">The sequence shown here is derived from an EMBL/GenBank/DDBJ whole genome shotgun (WGS) entry which is preliminary data.</text>
</comment>
<keyword evidence="4" id="KW-0677">Repeat</keyword>
<evidence type="ECO:0000313" key="12">
    <source>
        <dbReference type="EMBL" id="CAJ0566055.1"/>
    </source>
</evidence>
<dbReference type="PANTHER" id="PTHR24155">
    <property type="entry name" value="OSTEOCLAST-STIMULATING FACTOR 1"/>
    <property type="match status" value="1"/>
</dbReference>
<reference evidence="12" key="1">
    <citation type="submission" date="2023-06" db="EMBL/GenBank/DDBJ databases">
        <authorList>
            <person name="Delattre M."/>
        </authorList>
    </citation>
    <scope>NUCLEOTIDE SEQUENCE</scope>
    <source>
        <strain evidence="12">AF72</strain>
    </source>
</reference>
<dbReference type="InterPro" id="IPR001452">
    <property type="entry name" value="SH3_domain"/>
</dbReference>
<evidence type="ECO:0000256" key="10">
    <source>
        <dbReference type="SAM" id="MobiDB-lite"/>
    </source>
</evidence>
<evidence type="ECO:0000256" key="3">
    <source>
        <dbReference type="ARBA" id="ARBA00022490"/>
    </source>
</evidence>
<evidence type="ECO:0000256" key="9">
    <source>
        <dbReference type="PROSITE-ProRule" id="PRU00192"/>
    </source>
</evidence>
<dbReference type="Pfam" id="PF12796">
    <property type="entry name" value="Ank_2"/>
    <property type="match status" value="1"/>
</dbReference>
<dbReference type="Gene3D" id="1.25.40.20">
    <property type="entry name" value="Ankyrin repeat-containing domain"/>
    <property type="match status" value="2"/>
</dbReference>
<dbReference type="PRINTS" id="PR00452">
    <property type="entry name" value="SH3DOMAIN"/>
</dbReference>
<evidence type="ECO:0000256" key="8">
    <source>
        <dbReference type="PROSITE-ProRule" id="PRU00023"/>
    </source>
</evidence>
<proteinExistence type="predicted"/>
<keyword evidence="13" id="KW-1185">Reference proteome</keyword>
<evidence type="ECO:0000256" key="5">
    <source>
        <dbReference type="ARBA" id="ARBA00023043"/>
    </source>
</evidence>
<dbReference type="PANTHER" id="PTHR24155:SF10">
    <property type="entry name" value="OSTEOCLAST-STIMULATING FACTOR 1"/>
    <property type="match status" value="1"/>
</dbReference>
<dbReference type="PROSITE" id="PS50002">
    <property type="entry name" value="SH3"/>
    <property type="match status" value="1"/>
</dbReference>
<feature type="compositionally biased region" description="Acidic residues" evidence="10">
    <location>
        <begin position="205"/>
        <end position="217"/>
    </location>
</feature>
<keyword evidence="3" id="KW-0963">Cytoplasm</keyword>
<dbReference type="PROSITE" id="PS50297">
    <property type="entry name" value="ANK_REP_REGION"/>
    <property type="match status" value="1"/>
</dbReference>
<dbReference type="PROSITE" id="PS50088">
    <property type="entry name" value="ANK_REPEAT"/>
    <property type="match status" value="1"/>
</dbReference>
<evidence type="ECO:0000256" key="6">
    <source>
        <dbReference type="ARBA" id="ARBA00037432"/>
    </source>
</evidence>